<keyword evidence="3 4" id="KW-0326">Glycosidase</keyword>
<name>A0AA39Y253_9PEZI</name>
<keyword evidence="2 4" id="KW-0378">Hydrolase</keyword>
<accession>A0AA39Y253</accession>
<dbReference type="InterPro" id="IPR023296">
    <property type="entry name" value="Glyco_hydro_beta-prop_sf"/>
</dbReference>
<dbReference type="InterPro" id="IPR006710">
    <property type="entry name" value="Glyco_hydro_43"/>
</dbReference>
<dbReference type="SUPFAM" id="SSF49899">
    <property type="entry name" value="Concanavalin A-like lectins/glucanases"/>
    <property type="match status" value="1"/>
</dbReference>
<gene>
    <name evidence="7" type="ORF">B0T16DRAFT_378394</name>
</gene>
<dbReference type="InterPro" id="IPR041542">
    <property type="entry name" value="GH43_C2"/>
</dbReference>
<evidence type="ECO:0000256" key="1">
    <source>
        <dbReference type="ARBA" id="ARBA00009865"/>
    </source>
</evidence>
<dbReference type="InterPro" id="IPR013320">
    <property type="entry name" value="ConA-like_dom_sf"/>
</dbReference>
<protein>
    <submittedName>
        <fullName evidence="7">Glycosyl hydrolase</fullName>
    </submittedName>
</protein>
<organism evidence="7 8">
    <name type="scientific">Cercophora newfieldiana</name>
    <dbReference type="NCBI Taxonomy" id="92897"/>
    <lineage>
        <taxon>Eukaryota</taxon>
        <taxon>Fungi</taxon>
        <taxon>Dikarya</taxon>
        <taxon>Ascomycota</taxon>
        <taxon>Pezizomycotina</taxon>
        <taxon>Sordariomycetes</taxon>
        <taxon>Sordariomycetidae</taxon>
        <taxon>Sordariales</taxon>
        <taxon>Lasiosphaeriaceae</taxon>
        <taxon>Cercophora</taxon>
    </lineage>
</organism>
<keyword evidence="8" id="KW-1185">Reference proteome</keyword>
<feature type="signal peptide" evidence="5">
    <location>
        <begin position="1"/>
        <end position="19"/>
    </location>
</feature>
<dbReference type="PANTHER" id="PTHR42812:SF15">
    <property type="entry name" value="HYDROLASE, PUTATIVE (AFU_ORTHOLOGUE AFUA_2G00930)-RELATED"/>
    <property type="match status" value="1"/>
</dbReference>
<dbReference type="SUPFAM" id="SSF75005">
    <property type="entry name" value="Arabinanase/levansucrase/invertase"/>
    <property type="match status" value="1"/>
</dbReference>
<keyword evidence="5" id="KW-0732">Signal</keyword>
<sequence>MPLKSLLLSALAALPLASSQLPVGTLRNPVLWEDHPDLDVFRIGNVYYYSSSTFAYSPGAPLLRSYDLANWEPVSHSVPTLNFGAKYALNGSRAYVKGIWASTLRYKEKDDVWIWMGCVEGRTYVWTASGTQAGRKGGEVDPGAWAWKEGGSIASCYYDAGLLVDEEVGRMFVVYGNPRITVAEVRLEGDGSVREVVPGKVVYEPGYTVEGARMYRKGNDYYILITRPADQEIVLRSTNGPYGPYTAKTLVNRISGPLTNAGFAHQGGMVDTPDGRWFYVAFLDAYPGGRIPVVAPMTWGSDGFPKVVVDSKGAWAQEYPIPVNTTKTVTVSTGTDEFKGKELSHHWEWNHNPENTKWRLSDGGGLVLQTVDVTTDLFAARNTLTRRIIGPKSSGTFRLDVSGMKDGDKAGAVLFRDRSAYIGRTAVFSYSVDGGKTFVRLGPAALMVNSWQYFTGYRFGVFNHATKALGGEVKVKSFTLAKI</sequence>
<dbReference type="Proteomes" id="UP001174936">
    <property type="component" value="Unassembled WGS sequence"/>
</dbReference>
<evidence type="ECO:0000256" key="3">
    <source>
        <dbReference type="ARBA" id="ARBA00023295"/>
    </source>
</evidence>
<proteinExistence type="inferred from homology"/>
<evidence type="ECO:0000256" key="2">
    <source>
        <dbReference type="ARBA" id="ARBA00022801"/>
    </source>
</evidence>
<dbReference type="Pfam" id="PF04616">
    <property type="entry name" value="Glyco_hydro_43"/>
    <property type="match status" value="1"/>
</dbReference>
<evidence type="ECO:0000259" key="6">
    <source>
        <dbReference type="Pfam" id="PF17851"/>
    </source>
</evidence>
<comment type="similarity">
    <text evidence="1 4">Belongs to the glycosyl hydrolase 43 family.</text>
</comment>
<dbReference type="Gene3D" id="2.60.120.200">
    <property type="match status" value="2"/>
</dbReference>
<dbReference type="InterPro" id="IPR051795">
    <property type="entry name" value="Glycosyl_Hydrlase_43"/>
</dbReference>
<reference evidence="7" key="1">
    <citation type="submission" date="2023-06" db="EMBL/GenBank/DDBJ databases">
        <title>Genome-scale phylogeny and comparative genomics of the fungal order Sordariales.</title>
        <authorList>
            <consortium name="Lawrence Berkeley National Laboratory"/>
            <person name="Hensen N."/>
            <person name="Bonometti L."/>
            <person name="Westerberg I."/>
            <person name="Brannstrom I.O."/>
            <person name="Guillou S."/>
            <person name="Cros-Aarteil S."/>
            <person name="Calhoun S."/>
            <person name="Haridas S."/>
            <person name="Kuo A."/>
            <person name="Mondo S."/>
            <person name="Pangilinan J."/>
            <person name="Riley R."/>
            <person name="Labutti K."/>
            <person name="Andreopoulos B."/>
            <person name="Lipzen A."/>
            <person name="Chen C."/>
            <person name="Yanf M."/>
            <person name="Daum C."/>
            <person name="Ng V."/>
            <person name="Clum A."/>
            <person name="Steindorff A."/>
            <person name="Ohm R."/>
            <person name="Martin F."/>
            <person name="Silar P."/>
            <person name="Natvig D."/>
            <person name="Lalanne C."/>
            <person name="Gautier V."/>
            <person name="Ament-Velasquez S.L."/>
            <person name="Kruys A."/>
            <person name="Hutchinson M.I."/>
            <person name="Powell A.J."/>
            <person name="Barry K."/>
            <person name="Miller A.N."/>
            <person name="Grigoriev I.V."/>
            <person name="Debuchy R."/>
            <person name="Gladieux P."/>
            <person name="Thoren M.H."/>
            <person name="Johannesson H."/>
        </authorList>
    </citation>
    <scope>NUCLEOTIDE SEQUENCE</scope>
    <source>
        <strain evidence="7">SMH2532-1</strain>
    </source>
</reference>
<feature type="chain" id="PRO_5041377145" evidence="5">
    <location>
        <begin position="20"/>
        <end position="483"/>
    </location>
</feature>
<feature type="domain" description="Beta-xylosidase C-terminal Concanavalin A-like" evidence="6">
    <location>
        <begin position="335"/>
        <end position="422"/>
    </location>
</feature>
<evidence type="ECO:0000313" key="7">
    <source>
        <dbReference type="EMBL" id="KAK0644364.1"/>
    </source>
</evidence>
<dbReference type="EMBL" id="JAULSV010000005">
    <property type="protein sequence ID" value="KAK0644364.1"/>
    <property type="molecule type" value="Genomic_DNA"/>
</dbReference>
<dbReference type="GO" id="GO:0005975">
    <property type="term" value="P:carbohydrate metabolic process"/>
    <property type="evidence" value="ECO:0007669"/>
    <property type="project" value="InterPro"/>
</dbReference>
<dbReference type="AlphaFoldDB" id="A0AA39Y253"/>
<dbReference type="Gene3D" id="2.115.10.20">
    <property type="entry name" value="Glycosyl hydrolase domain, family 43"/>
    <property type="match status" value="1"/>
</dbReference>
<dbReference type="Pfam" id="PF17851">
    <property type="entry name" value="GH43_C2"/>
    <property type="match status" value="1"/>
</dbReference>
<evidence type="ECO:0000313" key="8">
    <source>
        <dbReference type="Proteomes" id="UP001174936"/>
    </source>
</evidence>
<evidence type="ECO:0000256" key="5">
    <source>
        <dbReference type="SAM" id="SignalP"/>
    </source>
</evidence>
<dbReference type="CDD" id="cd09001">
    <property type="entry name" value="GH43_FsAxh1-like"/>
    <property type="match status" value="1"/>
</dbReference>
<evidence type="ECO:0000256" key="4">
    <source>
        <dbReference type="RuleBase" id="RU361187"/>
    </source>
</evidence>
<comment type="caution">
    <text evidence="7">The sequence shown here is derived from an EMBL/GenBank/DDBJ whole genome shotgun (WGS) entry which is preliminary data.</text>
</comment>
<dbReference type="GO" id="GO:0004553">
    <property type="term" value="F:hydrolase activity, hydrolyzing O-glycosyl compounds"/>
    <property type="evidence" value="ECO:0007669"/>
    <property type="project" value="InterPro"/>
</dbReference>
<dbReference type="PANTHER" id="PTHR42812">
    <property type="entry name" value="BETA-XYLOSIDASE"/>
    <property type="match status" value="1"/>
</dbReference>